<keyword evidence="1" id="KW-0812">Transmembrane</keyword>
<dbReference type="AlphaFoldDB" id="A0A1S7DSV2"/>
<protein>
    <recommendedName>
        <fullName evidence="2">DUF1648 domain-containing protein</fullName>
    </recommendedName>
</protein>
<organism evidence="3 4">
    <name type="scientific">Riemerella anatipestifer</name>
    <name type="common">Moraxella anatipestifer</name>
    <dbReference type="NCBI Taxonomy" id="34085"/>
    <lineage>
        <taxon>Bacteria</taxon>
        <taxon>Pseudomonadati</taxon>
        <taxon>Bacteroidota</taxon>
        <taxon>Flavobacteriia</taxon>
        <taxon>Flavobacteriales</taxon>
        <taxon>Weeksellaceae</taxon>
        <taxon>Riemerella</taxon>
    </lineage>
</organism>
<evidence type="ECO:0000256" key="1">
    <source>
        <dbReference type="SAM" id="Phobius"/>
    </source>
</evidence>
<proteinExistence type="predicted"/>
<evidence type="ECO:0000313" key="3">
    <source>
        <dbReference type="EMBL" id="AQY22190.1"/>
    </source>
</evidence>
<feature type="transmembrane region" description="Helical" evidence="1">
    <location>
        <begin position="128"/>
        <end position="150"/>
    </location>
</feature>
<sequence length="151" mass="17587">MLFKGLDIINVILLFLLFVRAIKVYPKLPQKIPTHFNLYLEPDAWGSRVMIFFLPTLAGIILSLFMLVLPESEPNLIVPITPKNREVQLYMGDLMMKLLLLVILFFKHFLLSITICTEPACRKQFKPYIIICFISVFAVPLVYMVLSYIYR</sequence>
<feature type="transmembrane region" description="Helical" evidence="1">
    <location>
        <begin position="45"/>
        <end position="69"/>
    </location>
</feature>
<dbReference type="InterPro" id="IPR012867">
    <property type="entry name" value="DUF1648"/>
</dbReference>
<dbReference type="Proteomes" id="UP000189883">
    <property type="component" value="Chromosome"/>
</dbReference>
<evidence type="ECO:0000259" key="2">
    <source>
        <dbReference type="Pfam" id="PF07853"/>
    </source>
</evidence>
<feature type="transmembrane region" description="Helical" evidence="1">
    <location>
        <begin position="94"/>
        <end position="116"/>
    </location>
</feature>
<feature type="transmembrane region" description="Helical" evidence="1">
    <location>
        <begin position="6"/>
        <end position="25"/>
    </location>
</feature>
<gene>
    <name evidence="3" type="ORF">AB406_1242</name>
</gene>
<dbReference type="EMBL" id="CP011859">
    <property type="protein sequence ID" value="AQY22190.1"/>
    <property type="molecule type" value="Genomic_DNA"/>
</dbReference>
<dbReference type="RefSeq" id="WP_079207407.1">
    <property type="nucleotide sequence ID" value="NZ_CP011859.1"/>
</dbReference>
<evidence type="ECO:0000313" key="4">
    <source>
        <dbReference type="Proteomes" id="UP000189883"/>
    </source>
</evidence>
<name>A0A1S7DSV2_RIEAN</name>
<reference evidence="3 4" key="1">
    <citation type="submission" date="2015-06" db="EMBL/GenBank/DDBJ databases">
        <title>R. anatipestifer strain HXb2 is the most virulent strain so far, and the genome sequence would help us uncover the pathogenesis.</title>
        <authorList>
            <person name="Hu Q."/>
            <person name="Qi J."/>
            <person name="Bo H."/>
            <person name="Liu G."/>
            <person name="Tao M."/>
            <person name="Ding Y."/>
            <person name="Xue Y."/>
        </authorList>
    </citation>
    <scope>NUCLEOTIDE SEQUENCE [LARGE SCALE GENOMIC DNA]</scope>
    <source>
        <strain evidence="3 4">HXb2</strain>
    </source>
</reference>
<feature type="domain" description="DUF1648" evidence="2">
    <location>
        <begin position="12"/>
        <end position="57"/>
    </location>
</feature>
<keyword evidence="1" id="KW-0472">Membrane</keyword>
<dbReference type="Pfam" id="PF07853">
    <property type="entry name" value="DUF1648"/>
    <property type="match status" value="1"/>
</dbReference>
<keyword evidence="1" id="KW-1133">Transmembrane helix</keyword>
<accession>A0A1S7DSV2</accession>